<reference evidence="7" key="1">
    <citation type="journal article" date="2020" name="Fungal Divers.">
        <title>Resolving the Mortierellaceae phylogeny through synthesis of multi-gene phylogenetics and phylogenomics.</title>
        <authorList>
            <person name="Vandepol N."/>
            <person name="Liber J."/>
            <person name="Desiro A."/>
            <person name="Na H."/>
            <person name="Kennedy M."/>
            <person name="Barry K."/>
            <person name="Grigoriev I.V."/>
            <person name="Miller A.N."/>
            <person name="O'Donnell K."/>
            <person name="Stajich J.E."/>
            <person name="Bonito G."/>
        </authorList>
    </citation>
    <scope>NUCLEOTIDE SEQUENCE</scope>
    <source>
        <strain evidence="7">NRRL 28262</strain>
    </source>
</reference>
<feature type="compositionally biased region" description="Polar residues" evidence="5">
    <location>
        <begin position="678"/>
        <end position="687"/>
    </location>
</feature>
<dbReference type="GO" id="GO:0000978">
    <property type="term" value="F:RNA polymerase II cis-regulatory region sequence-specific DNA binding"/>
    <property type="evidence" value="ECO:0007669"/>
    <property type="project" value="InterPro"/>
</dbReference>
<dbReference type="InterPro" id="IPR036960">
    <property type="entry name" value="T-box_sf"/>
</dbReference>
<dbReference type="GO" id="GO:0000785">
    <property type="term" value="C:chromatin"/>
    <property type="evidence" value="ECO:0007669"/>
    <property type="project" value="TreeGrafter"/>
</dbReference>
<feature type="compositionally biased region" description="Low complexity" evidence="5">
    <location>
        <begin position="792"/>
        <end position="814"/>
    </location>
</feature>
<keyword evidence="8" id="KW-1185">Reference proteome</keyword>
<feature type="region of interest" description="Disordered" evidence="5">
    <location>
        <begin position="316"/>
        <end position="344"/>
    </location>
</feature>
<dbReference type="GO" id="GO:0001708">
    <property type="term" value="P:cell fate specification"/>
    <property type="evidence" value="ECO:0007669"/>
    <property type="project" value="TreeGrafter"/>
</dbReference>
<evidence type="ECO:0000256" key="2">
    <source>
        <dbReference type="ARBA" id="ARBA00023125"/>
    </source>
</evidence>
<feature type="region of interest" description="Disordered" evidence="5">
    <location>
        <begin position="792"/>
        <end position="857"/>
    </location>
</feature>
<feature type="region of interest" description="Disordered" evidence="5">
    <location>
        <begin position="417"/>
        <end position="485"/>
    </location>
</feature>
<feature type="compositionally biased region" description="Low complexity" evidence="5">
    <location>
        <begin position="694"/>
        <end position="707"/>
    </location>
</feature>
<evidence type="ECO:0000256" key="4">
    <source>
        <dbReference type="ARBA" id="ARBA00023242"/>
    </source>
</evidence>
<feature type="compositionally biased region" description="Low complexity" evidence="5">
    <location>
        <begin position="631"/>
        <end position="642"/>
    </location>
</feature>
<dbReference type="Gene3D" id="2.60.40.820">
    <property type="entry name" value="Transcription factor, T-box"/>
    <property type="match status" value="1"/>
</dbReference>
<feature type="region of interest" description="Disordered" evidence="5">
    <location>
        <begin position="601"/>
        <end position="707"/>
    </location>
</feature>
<feature type="compositionally biased region" description="Polar residues" evidence="5">
    <location>
        <begin position="109"/>
        <end position="121"/>
    </location>
</feature>
<keyword evidence="1" id="KW-0805">Transcription regulation</keyword>
<dbReference type="SMART" id="SM00425">
    <property type="entry name" value="TBOX"/>
    <property type="match status" value="1"/>
</dbReference>
<dbReference type="Pfam" id="PF00907">
    <property type="entry name" value="T-box"/>
    <property type="match status" value="1"/>
</dbReference>
<dbReference type="GO" id="GO:0005634">
    <property type="term" value="C:nucleus"/>
    <property type="evidence" value="ECO:0007669"/>
    <property type="project" value="InterPro"/>
</dbReference>
<evidence type="ECO:0000313" key="8">
    <source>
        <dbReference type="Proteomes" id="UP001194580"/>
    </source>
</evidence>
<dbReference type="PROSITE" id="PS50252">
    <property type="entry name" value="TBOX_3"/>
    <property type="match status" value="1"/>
</dbReference>
<keyword evidence="3" id="KW-0804">Transcription</keyword>
<dbReference type="GO" id="GO:0045893">
    <property type="term" value="P:positive regulation of DNA-templated transcription"/>
    <property type="evidence" value="ECO:0007669"/>
    <property type="project" value="InterPro"/>
</dbReference>
<dbReference type="AlphaFoldDB" id="A0AAD4D859"/>
<feature type="compositionally biased region" description="Basic and acidic residues" evidence="5">
    <location>
        <begin position="330"/>
        <end position="339"/>
    </location>
</feature>
<comment type="caution">
    <text evidence="7">The sequence shown here is derived from an EMBL/GenBank/DDBJ whole genome shotgun (WGS) entry which is preliminary data.</text>
</comment>
<feature type="region of interest" description="Disordered" evidence="5">
    <location>
        <begin position="1"/>
        <end position="148"/>
    </location>
</feature>
<dbReference type="EMBL" id="JAAAIL010001136">
    <property type="protein sequence ID" value="KAG0271458.1"/>
    <property type="molecule type" value="Genomic_DNA"/>
</dbReference>
<dbReference type="PANTHER" id="PTHR11267">
    <property type="entry name" value="T-BOX PROTEIN-RELATED"/>
    <property type="match status" value="1"/>
</dbReference>
<gene>
    <name evidence="7" type="ORF">BGZ95_000721</name>
</gene>
<dbReference type="InterPro" id="IPR046360">
    <property type="entry name" value="T-box_DNA-bd"/>
</dbReference>
<name>A0AAD4D859_9FUNG</name>
<proteinExistence type="predicted"/>
<dbReference type="GO" id="GO:0000981">
    <property type="term" value="F:DNA-binding transcription factor activity, RNA polymerase II-specific"/>
    <property type="evidence" value="ECO:0007669"/>
    <property type="project" value="TreeGrafter"/>
</dbReference>
<dbReference type="PANTHER" id="PTHR11267:SF181">
    <property type="entry name" value="OPTOMOTOR-BLIND PROTEIN"/>
    <property type="match status" value="1"/>
</dbReference>
<dbReference type="InterPro" id="IPR008967">
    <property type="entry name" value="p53-like_TF_DNA-bd_sf"/>
</dbReference>
<accession>A0AAD4D859</accession>
<protein>
    <recommendedName>
        <fullName evidence="6">T-box domain-containing protein</fullName>
    </recommendedName>
</protein>
<dbReference type="CDD" id="cd20683">
    <property type="entry name" value="T-box_Fungi_incertae_sedis"/>
    <property type="match status" value="1"/>
</dbReference>
<feature type="compositionally biased region" description="Acidic residues" evidence="5">
    <location>
        <begin position="469"/>
        <end position="482"/>
    </location>
</feature>
<feature type="compositionally biased region" description="Gly residues" evidence="5">
    <location>
        <begin position="828"/>
        <end position="838"/>
    </location>
</feature>
<dbReference type="Proteomes" id="UP001194580">
    <property type="component" value="Unassembled WGS sequence"/>
</dbReference>
<dbReference type="SUPFAM" id="SSF49417">
    <property type="entry name" value="p53-like transcription factors"/>
    <property type="match status" value="1"/>
</dbReference>
<feature type="compositionally biased region" description="Low complexity" evidence="5">
    <location>
        <begin position="25"/>
        <end position="38"/>
    </location>
</feature>
<evidence type="ECO:0000256" key="3">
    <source>
        <dbReference type="ARBA" id="ARBA00023163"/>
    </source>
</evidence>
<feature type="compositionally biased region" description="Basic and acidic residues" evidence="5">
    <location>
        <begin position="68"/>
        <end position="78"/>
    </location>
</feature>
<evidence type="ECO:0000256" key="5">
    <source>
        <dbReference type="SAM" id="MobiDB-lite"/>
    </source>
</evidence>
<feature type="domain" description="T-box" evidence="6">
    <location>
        <begin position="192"/>
        <end position="419"/>
    </location>
</feature>
<feature type="compositionally biased region" description="Polar residues" evidence="5">
    <location>
        <begin position="91"/>
        <end position="100"/>
    </location>
</feature>
<evidence type="ECO:0000259" key="6">
    <source>
        <dbReference type="PROSITE" id="PS50252"/>
    </source>
</evidence>
<keyword evidence="2" id="KW-0238">DNA-binding</keyword>
<evidence type="ECO:0000313" key="7">
    <source>
        <dbReference type="EMBL" id="KAG0271458.1"/>
    </source>
</evidence>
<feature type="compositionally biased region" description="Low complexity" evidence="5">
    <location>
        <begin position="53"/>
        <end position="67"/>
    </location>
</feature>
<evidence type="ECO:0000256" key="1">
    <source>
        <dbReference type="ARBA" id="ARBA00023015"/>
    </source>
</evidence>
<dbReference type="InterPro" id="IPR001699">
    <property type="entry name" value="TF_T-box"/>
</dbReference>
<sequence length="930" mass="102475">MFPSSYSLEHHRQSSQDTSQGHLLPPHSAPSSSSSIHPTMSTRQESIHKETESTSPPYGSRSGPSRSPRGDPRPDHRFSAARNDVPWDHSTGMNKTQSPEISEIADGESWSTRPHAQSFQDKMSRRPSKRKYDEHSDTTLSTTLTDHQSTNLVLPPAPFMNPLFRFPPASAAQSSSSSSINPHNGPPPAILLLDADLWMEFHEQQNEMIITKSGRCLFPCLKFKAVHLDPDAYYSFRLDFETLTPNRFRFYNGSWRVVESLKHADDDSQDSTDPNGANSVLLGEYYTHPDRFQLGSHWMANPISFAKAKLTNKTESHSSVVKRAAKNRTRKGDDFDAPHGSKNLGGANRINTNVFHMTSFHKYRPRLCLIQRGKGSNAIIESTTYRYDRTEFMAVTHYQNYKVNDLKKSYNPHAKGFRGTIGKVLPPVKVPAEQQQRQKRPAPDSQSSMTTRPLRASKRFRTSWRSDEIDSGDGMDGDDNDLDSLTSDMSVVADMGTSSRGRTGKNMNRAGSEAMMAARTLSITARVRRENKKANTSCRLNKDNNALITISLGEGQQDDGKVSEQTTTHYFDQPSALNGEATIIPGYNSLSSTTETIRKTGQRLFPPANNAGDGVMRSRHFTGMDQPPPYYQQQQHQENLQQSHSVTGQQNDEADERNSRRARSHLHPLFSKRAPTTRLDSVSTHLSDNNDHASNSLSMLSPTSTSSMNAGRGAVYLGNSDDDNDNAAVLLHFNQSAHVIPLEPLEDTIISDQGPVQVPSTDLRGTAGTFVSDDASSNFGVPSVSVFGTGTSTPSSMLSGSSSSSHSSSSSLLSGRPQMDNGLTTSGTYGGGFSGHGGNHASDVGAVPRNGGLQQDPHKMKTTILESKTFMSTSSAASIVPSFGQQPPHQAELHRLLCENRRLRIFIRERYGPEAEAELNALIAMEQHHY</sequence>
<feature type="compositionally biased region" description="Low complexity" evidence="5">
    <location>
        <begin position="138"/>
        <end position="147"/>
    </location>
</feature>
<keyword evidence="4" id="KW-0539">Nucleus</keyword>
<organism evidence="7 8">
    <name type="scientific">Linnemannia exigua</name>
    <dbReference type="NCBI Taxonomy" id="604196"/>
    <lineage>
        <taxon>Eukaryota</taxon>
        <taxon>Fungi</taxon>
        <taxon>Fungi incertae sedis</taxon>
        <taxon>Mucoromycota</taxon>
        <taxon>Mortierellomycotina</taxon>
        <taxon>Mortierellomycetes</taxon>
        <taxon>Mortierellales</taxon>
        <taxon>Mortierellaceae</taxon>
        <taxon>Linnemannia</taxon>
    </lineage>
</organism>